<dbReference type="InterPro" id="IPR027417">
    <property type="entry name" value="P-loop_NTPase"/>
</dbReference>
<dbReference type="Pfam" id="PF13304">
    <property type="entry name" value="AAA_21"/>
    <property type="match status" value="1"/>
</dbReference>
<accession>A0A316XH94</accession>
<dbReference type="PANTHER" id="PTHR43581:SF4">
    <property type="entry name" value="ATP_GTP PHOSPHATASE"/>
    <property type="match status" value="1"/>
</dbReference>
<dbReference type="SUPFAM" id="SSF52540">
    <property type="entry name" value="P-loop containing nucleoside triphosphate hydrolases"/>
    <property type="match status" value="1"/>
</dbReference>
<dbReference type="InterPro" id="IPR003959">
    <property type="entry name" value="ATPase_AAA_core"/>
</dbReference>
<evidence type="ECO:0000259" key="2">
    <source>
        <dbReference type="Pfam" id="PF13476"/>
    </source>
</evidence>
<feature type="domain" description="ATPase AAA-type core" evidence="1">
    <location>
        <begin position="251"/>
        <end position="337"/>
    </location>
</feature>
<gene>
    <name evidence="3" type="ORF">C1631_002715</name>
</gene>
<evidence type="ECO:0000313" key="4">
    <source>
        <dbReference type="Proteomes" id="UP000236594"/>
    </source>
</evidence>
<feature type="domain" description="Rad50/SbcC-type AAA" evidence="2">
    <location>
        <begin position="6"/>
        <end position="188"/>
    </location>
</feature>
<evidence type="ECO:0000313" key="3">
    <source>
        <dbReference type="EMBL" id="PWN71553.1"/>
    </source>
</evidence>
<dbReference type="InterPro" id="IPR038729">
    <property type="entry name" value="Rad50/SbcC_AAA"/>
</dbReference>
<dbReference type="AlphaFoldDB" id="A0A316XH94"/>
<comment type="caution">
    <text evidence="3">The sequence shown here is derived from an EMBL/GenBank/DDBJ whole genome shotgun (WGS) entry which is preliminary data.</text>
</comment>
<dbReference type="InterPro" id="IPR051396">
    <property type="entry name" value="Bact_Antivir_Def_Nuclease"/>
</dbReference>
<proteinExistence type="predicted"/>
<organism evidence="3 4">
    <name type="scientific">Chryseobacterium phosphatilyticum</name>
    <dbReference type="NCBI Taxonomy" id="475075"/>
    <lineage>
        <taxon>Bacteria</taxon>
        <taxon>Pseudomonadati</taxon>
        <taxon>Bacteroidota</taxon>
        <taxon>Flavobacteriia</taxon>
        <taxon>Flavobacteriales</taxon>
        <taxon>Weeksellaceae</taxon>
        <taxon>Chryseobacterium group</taxon>
        <taxon>Chryseobacterium</taxon>
    </lineage>
</organism>
<sequence>MKVKNLKLTNFRCFNNFEISFSEKYNIHTIIAENMVGKSALMHALKLIANTYTSGLQTEKQISAKDHRIIGINPIADISADVSIETIALVQDNYGNYVESNWKKYKTKPSGERTKIDIINGLDPRKQSKNIYELAQTGSAILPLFSFIGTEYIHVQSSDTFSWTINGKSIEAYKDCFNDKSIQKYLFKWLARIDSIVIESNYKKIVSEAYGNIPSNALYIFQEAVISILPDVEMIEWSIDAKQPIIKFKNGEIRLFEMLSDGYRYLILLAGELATRAFILNKNSGVDILKKINGIVLIDEFGIHLHPSLQNSSLIRLGKTFPNIQFIISTHSPLTLNGLKKEQVHILSMDNNGNRLVYNPDEDIIGLGADQIITKVFGLPTTLDEEYLKWSEQYKELYKKKENEELNVYEIKEFKKLSGLLAEYRLDPEHELIKDNTIVEIVKEKLKARSLNVLEEREIKDLNKTVGDIIDNLFKNEKL</sequence>
<dbReference type="GO" id="GO:0016887">
    <property type="term" value="F:ATP hydrolysis activity"/>
    <property type="evidence" value="ECO:0007669"/>
    <property type="project" value="InterPro"/>
</dbReference>
<dbReference type="GO" id="GO:0006302">
    <property type="term" value="P:double-strand break repair"/>
    <property type="evidence" value="ECO:0007669"/>
    <property type="project" value="InterPro"/>
</dbReference>
<protein>
    <submittedName>
        <fullName evidence="3">Uncharacterized protein</fullName>
    </submittedName>
</protein>
<dbReference type="OrthoDB" id="9805802at2"/>
<reference evidence="3 4" key="1">
    <citation type="submission" date="2018-04" db="EMBL/GenBank/DDBJ databases">
        <title>Draft Genome Sequence of Phosphate-Solubilizing Chryseobacterium sp. ISE14 that is a Biocontrol and Plant Growth-Promoting Rhizobacterium Isolated from Cucumber.</title>
        <authorList>
            <person name="Jeong J.-J."/>
            <person name="Sang M.K."/>
            <person name="Choi I.-G."/>
            <person name="Kim K.D."/>
        </authorList>
    </citation>
    <scope>NUCLEOTIDE SEQUENCE [LARGE SCALE GENOMIC DNA]</scope>
    <source>
        <strain evidence="3 4">ISE14</strain>
    </source>
</reference>
<dbReference type="Gene3D" id="3.40.50.300">
    <property type="entry name" value="P-loop containing nucleotide triphosphate hydrolases"/>
    <property type="match status" value="1"/>
</dbReference>
<dbReference type="Proteomes" id="UP000236594">
    <property type="component" value="Unassembled WGS sequence"/>
</dbReference>
<dbReference type="RefSeq" id="WP_109710286.1">
    <property type="nucleotide sequence ID" value="NZ_PPED02000001.1"/>
</dbReference>
<dbReference type="PANTHER" id="PTHR43581">
    <property type="entry name" value="ATP/GTP PHOSPHATASE"/>
    <property type="match status" value="1"/>
</dbReference>
<dbReference type="EMBL" id="PPED02000001">
    <property type="protein sequence ID" value="PWN71553.1"/>
    <property type="molecule type" value="Genomic_DNA"/>
</dbReference>
<evidence type="ECO:0000259" key="1">
    <source>
        <dbReference type="Pfam" id="PF13304"/>
    </source>
</evidence>
<name>A0A316XH94_9FLAO</name>
<keyword evidence="4" id="KW-1185">Reference proteome</keyword>
<dbReference type="Pfam" id="PF13476">
    <property type="entry name" value="AAA_23"/>
    <property type="match status" value="1"/>
</dbReference>